<organism evidence="1 2">
    <name type="scientific">Acrasis kona</name>
    <dbReference type="NCBI Taxonomy" id="1008807"/>
    <lineage>
        <taxon>Eukaryota</taxon>
        <taxon>Discoba</taxon>
        <taxon>Heterolobosea</taxon>
        <taxon>Tetramitia</taxon>
        <taxon>Eutetramitia</taxon>
        <taxon>Acrasidae</taxon>
        <taxon>Acrasis</taxon>
    </lineage>
</organism>
<dbReference type="EMBL" id="JAOPGA020001082">
    <property type="protein sequence ID" value="KAL0484899.1"/>
    <property type="molecule type" value="Genomic_DNA"/>
</dbReference>
<reference evidence="1 2" key="1">
    <citation type="submission" date="2024-03" db="EMBL/GenBank/DDBJ databases">
        <title>The Acrasis kona genome and developmental transcriptomes reveal deep origins of eukaryotic multicellular pathways.</title>
        <authorList>
            <person name="Sheikh S."/>
            <person name="Fu C.-J."/>
            <person name="Brown M.W."/>
            <person name="Baldauf S.L."/>
        </authorList>
    </citation>
    <scope>NUCLEOTIDE SEQUENCE [LARGE SCALE GENOMIC DNA]</scope>
    <source>
        <strain evidence="1 2">ATCC MYA-3509</strain>
    </source>
</reference>
<keyword evidence="2" id="KW-1185">Reference proteome</keyword>
<comment type="caution">
    <text evidence="1">The sequence shown here is derived from an EMBL/GenBank/DDBJ whole genome shotgun (WGS) entry which is preliminary data.</text>
</comment>
<sequence>MNDFYSIIIRLSMGEKLILFAAGVLTSSYLIKHLKEQRQKKLDNAKSMNRAEHLKQAYLQLGGDEGIKNMLKNNLSEDQVLNEIEKRADEISNVKNFE</sequence>
<protein>
    <submittedName>
        <fullName evidence="1">GltX2</fullName>
    </submittedName>
</protein>
<evidence type="ECO:0000313" key="2">
    <source>
        <dbReference type="Proteomes" id="UP001431209"/>
    </source>
</evidence>
<proteinExistence type="predicted"/>
<gene>
    <name evidence="1" type="ORF">AKO1_003642</name>
</gene>
<name>A0AAW2Z661_9EUKA</name>
<dbReference type="Proteomes" id="UP001431209">
    <property type="component" value="Unassembled WGS sequence"/>
</dbReference>
<dbReference type="AlphaFoldDB" id="A0AAW2Z661"/>
<evidence type="ECO:0000313" key="1">
    <source>
        <dbReference type="EMBL" id="KAL0484899.1"/>
    </source>
</evidence>
<accession>A0AAW2Z661</accession>